<accession>A0ABR0FQG5</accession>
<comment type="caution">
    <text evidence="2">The sequence shown here is derived from an EMBL/GenBank/DDBJ whole genome shotgun (WGS) entry which is preliminary data.</text>
</comment>
<keyword evidence="3" id="KW-1185">Reference proteome</keyword>
<evidence type="ECO:0000256" key="1">
    <source>
        <dbReference type="SAM" id="Phobius"/>
    </source>
</evidence>
<sequence>MKLMKNTNLDDDSAEVTDDVYPTAPIESSGWAICGKFFVFAAVVASVVGYLRQRHTQKSKKARYEKSLA</sequence>
<gene>
    <name evidence="2" type="ORF">QC761_0037800</name>
</gene>
<protein>
    <submittedName>
        <fullName evidence="2">Uncharacterized protein</fullName>
    </submittedName>
</protein>
<keyword evidence="1" id="KW-1133">Transmembrane helix</keyword>
<evidence type="ECO:0000313" key="2">
    <source>
        <dbReference type="EMBL" id="KAK4645951.1"/>
    </source>
</evidence>
<feature type="transmembrane region" description="Helical" evidence="1">
    <location>
        <begin position="30"/>
        <end position="51"/>
    </location>
</feature>
<dbReference type="EMBL" id="JAFFGZ010000004">
    <property type="protein sequence ID" value="KAK4645951.1"/>
    <property type="molecule type" value="Genomic_DNA"/>
</dbReference>
<reference evidence="2 3" key="1">
    <citation type="journal article" date="2023" name="bioRxiv">
        <title>High-quality genome assemblies of four members of thePodospora anserinaspecies complex.</title>
        <authorList>
            <person name="Ament-Velasquez S.L."/>
            <person name="Vogan A.A."/>
            <person name="Wallerman O."/>
            <person name="Hartmann F."/>
            <person name="Gautier V."/>
            <person name="Silar P."/>
            <person name="Giraud T."/>
            <person name="Johannesson H."/>
        </authorList>
    </citation>
    <scope>NUCLEOTIDE SEQUENCE [LARGE SCALE GENOMIC DNA]</scope>
    <source>
        <strain evidence="2 3">CBS 112042</strain>
    </source>
</reference>
<dbReference type="RefSeq" id="XP_062734927.1">
    <property type="nucleotide sequence ID" value="XM_062872333.1"/>
</dbReference>
<proteinExistence type="predicted"/>
<evidence type="ECO:0000313" key="3">
    <source>
        <dbReference type="Proteomes" id="UP001322138"/>
    </source>
</evidence>
<keyword evidence="1" id="KW-0472">Membrane</keyword>
<name>A0ABR0FQG5_9PEZI</name>
<dbReference type="Proteomes" id="UP001322138">
    <property type="component" value="Unassembled WGS sequence"/>
</dbReference>
<dbReference type="GeneID" id="87891474"/>
<organism evidence="2 3">
    <name type="scientific">Podospora bellae-mahoneyi</name>
    <dbReference type="NCBI Taxonomy" id="2093777"/>
    <lineage>
        <taxon>Eukaryota</taxon>
        <taxon>Fungi</taxon>
        <taxon>Dikarya</taxon>
        <taxon>Ascomycota</taxon>
        <taxon>Pezizomycotina</taxon>
        <taxon>Sordariomycetes</taxon>
        <taxon>Sordariomycetidae</taxon>
        <taxon>Sordariales</taxon>
        <taxon>Podosporaceae</taxon>
        <taxon>Podospora</taxon>
    </lineage>
</organism>
<keyword evidence="1" id="KW-0812">Transmembrane</keyword>